<feature type="compositionally biased region" description="Polar residues" evidence="1">
    <location>
        <begin position="71"/>
        <end position="84"/>
    </location>
</feature>
<sequence>MSTRWKRRWIGQPLRKDSNCMTRMGFRWNPQIGSSRERLKSTWRRKTETEMGGIAKISNELEKTAQDTKTQRSFVENPCSSVPTGSGFGSFWPNRSPP</sequence>
<accession>A0AAV4AYB8</accession>
<name>A0AAV4AYB8_9GAST</name>
<proteinExistence type="predicted"/>
<comment type="caution">
    <text evidence="2">The sequence shown here is derived from an EMBL/GenBank/DDBJ whole genome shotgun (WGS) entry which is preliminary data.</text>
</comment>
<keyword evidence="3" id="KW-1185">Reference proteome</keyword>
<gene>
    <name evidence="2" type="ORF">PoB_003975600</name>
</gene>
<dbReference type="Proteomes" id="UP000735302">
    <property type="component" value="Unassembled WGS sequence"/>
</dbReference>
<evidence type="ECO:0000313" key="3">
    <source>
        <dbReference type="Proteomes" id="UP000735302"/>
    </source>
</evidence>
<reference evidence="2 3" key="1">
    <citation type="journal article" date="2021" name="Elife">
        <title>Chloroplast acquisition without the gene transfer in kleptoplastic sea slugs, Plakobranchus ocellatus.</title>
        <authorList>
            <person name="Maeda T."/>
            <person name="Takahashi S."/>
            <person name="Yoshida T."/>
            <person name="Shimamura S."/>
            <person name="Takaki Y."/>
            <person name="Nagai Y."/>
            <person name="Toyoda A."/>
            <person name="Suzuki Y."/>
            <person name="Arimoto A."/>
            <person name="Ishii H."/>
            <person name="Satoh N."/>
            <person name="Nishiyama T."/>
            <person name="Hasebe M."/>
            <person name="Maruyama T."/>
            <person name="Minagawa J."/>
            <person name="Obokata J."/>
            <person name="Shigenobu S."/>
        </authorList>
    </citation>
    <scope>NUCLEOTIDE SEQUENCE [LARGE SCALE GENOMIC DNA]</scope>
</reference>
<evidence type="ECO:0000313" key="2">
    <source>
        <dbReference type="EMBL" id="GFO13251.1"/>
    </source>
</evidence>
<evidence type="ECO:0000256" key="1">
    <source>
        <dbReference type="SAM" id="MobiDB-lite"/>
    </source>
</evidence>
<dbReference type="EMBL" id="BLXT01004481">
    <property type="protein sequence ID" value="GFO13251.1"/>
    <property type="molecule type" value="Genomic_DNA"/>
</dbReference>
<organism evidence="2 3">
    <name type="scientific">Plakobranchus ocellatus</name>
    <dbReference type="NCBI Taxonomy" id="259542"/>
    <lineage>
        <taxon>Eukaryota</taxon>
        <taxon>Metazoa</taxon>
        <taxon>Spiralia</taxon>
        <taxon>Lophotrochozoa</taxon>
        <taxon>Mollusca</taxon>
        <taxon>Gastropoda</taxon>
        <taxon>Heterobranchia</taxon>
        <taxon>Euthyneura</taxon>
        <taxon>Panpulmonata</taxon>
        <taxon>Sacoglossa</taxon>
        <taxon>Placobranchoidea</taxon>
        <taxon>Plakobranchidae</taxon>
        <taxon>Plakobranchus</taxon>
    </lineage>
</organism>
<dbReference type="AlphaFoldDB" id="A0AAV4AYB8"/>
<feature type="region of interest" description="Disordered" evidence="1">
    <location>
        <begin position="68"/>
        <end position="98"/>
    </location>
</feature>
<protein>
    <submittedName>
        <fullName evidence="2">Uncharacterized protein</fullName>
    </submittedName>
</protein>